<gene>
    <name evidence="1" type="ORF">QYT958_LOCUS21216</name>
</gene>
<organism evidence="1 2">
    <name type="scientific">Rotaria socialis</name>
    <dbReference type="NCBI Taxonomy" id="392032"/>
    <lineage>
        <taxon>Eukaryota</taxon>
        <taxon>Metazoa</taxon>
        <taxon>Spiralia</taxon>
        <taxon>Gnathifera</taxon>
        <taxon>Rotifera</taxon>
        <taxon>Eurotatoria</taxon>
        <taxon>Bdelloidea</taxon>
        <taxon>Philodinida</taxon>
        <taxon>Philodinidae</taxon>
        <taxon>Rotaria</taxon>
    </lineage>
</organism>
<name>A0A821LQ04_9BILA</name>
<accession>A0A821LQ04</accession>
<feature type="non-terminal residue" evidence="1">
    <location>
        <position position="1"/>
    </location>
</feature>
<evidence type="ECO:0000313" key="2">
    <source>
        <dbReference type="Proteomes" id="UP000663848"/>
    </source>
</evidence>
<protein>
    <submittedName>
        <fullName evidence="1">Uncharacterized protein</fullName>
    </submittedName>
</protein>
<dbReference type="Proteomes" id="UP000663848">
    <property type="component" value="Unassembled WGS sequence"/>
</dbReference>
<dbReference type="AlphaFoldDB" id="A0A821LQ04"/>
<reference evidence="1" key="1">
    <citation type="submission" date="2021-02" db="EMBL/GenBank/DDBJ databases">
        <authorList>
            <person name="Nowell W R."/>
        </authorList>
    </citation>
    <scope>NUCLEOTIDE SEQUENCE</scope>
</reference>
<dbReference type="EMBL" id="CAJOBR010003833">
    <property type="protein sequence ID" value="CAF4754477.1"/>
    <property type="molecule type" value="Genomic_DNA"/>
</dbReference>
<proteinExistence type="predicted"/>
<evidence type="ECO:0000313" key="1">
    <source>
        <dbReference type="EMBL" id="CAF4754477.1"/>
    </source>
</evidence>
<comment type="caution">
    <text evidence="1">The sequence shown here is derived from an EMBL/GenBank/DDBJ whole genome shotgun (WGS) entry which is preliminary data.</text>
</comment>
<sequence>NNENAIIQPCDSHTSRVTIDIDEPIETPSITSSQNINIENQKKTIIKQLLMLLMSVFHAKIGLINLNSAHIQKYHENRSFVANWLRWKAMVRILHFLKTEGEAAPLRKFSDYPVERYISKRINKERISSILSTTTVSSEESTCTAPKQLCIDVDDTFNDYNKENILD</sequence>